<dbReference type="PROSITE" id="PS51257">
    <property type="entry name" value="PROKAR_LIPOPROTEIN"/>
    <property type="match status" value="1"/>
</dbReference>
<accession>A0A5B3GAF7</accession>
<dbReference type="AlphaFoldDB" id="A0A5B3GAF7"/>
<organism evidence="1 2">
    <name type="scientific">Alistipes shahii</name>
    <dbReference type="NCBI Taxonomy" id="328814"/>
    <lineage>
        <taxon>Bacteria</taxon>
        <taxon>Pseudomonadati</taxon>
        <taxon>Bacteroidota</taxon>
        <taxon>Bacteroidia</taxon>
        <taxon>Bacteroidales</taxon>
        <taxon>Rikenellaceae</taxon>
        <taxon>Alistipes</taxon>
    </lineage>
</organism>
<gene>
    <name evidence="1" type="ORF">F2Y13_08170</name>
</gene>
<evidence type="ECO:0000313" key="1">
    <source>
        <dbReference type="EMBL" id="KAA2370039.1"/>
    </source>
</evidence>
<name>A0A5B3GAF7_9BACT</name>
<proteinExistence type="predicted"/>
<comment type="caution">
    <text evidence="1">The sequence shown here is derived from an EMBL/GenBank/DDBJ whole genome shotgun (WGS) entry which is preliminary data.</text>
</comment>
<protein>
    <recommendedName>
        <fullName evidence="3">Lipoprotein</fullName>
    </recommendedName>
</protein>
<dbReference type="RefSeq" id="WP_149887334.1">
    <property type="nucleotide sequence ID" value="NZ_CAUCFE010000018.1"/>
</dbReference>
<evidence type="ECO:0008006" key="3">
    <source>
        <dbReference type="Google" id="ProtNLM"/>
    </source>
</evidence>
<dbReference type="EMBL" id="VVXK01000010">
    <property type="protein sequence ID" value="KAA2370039.1"/>
    <property type="molecule type" value="Genomic_DNA"/>
</dbReference>
<evidence type="ECO:0000313" key="2">
    <source>
        <dbReference type="Proteomes" id="UP000323567"/>
    </source>
</evidence>
<reference evidence="1 2" key="1">
    <citation type="journal article" date="2019" name="Nat. Med.">
        <title>A library of human gut bacterial isolates paired with longitudinal multiomics data enables mechanistic microbiome research.</title>
        <authorList>
            <person name="Poyet M."/>
            <person name="Groussin M."/>
            <person name="Gibbons S.M."/>
            <person name="Avila-Pacheco J."/>
            <person name="Jiang X."/>
            <person name="Kearney S.M."/>
            <person name="Perrotta A.R."/>
            <person name="Berdy B."/>
            <person name="Zhao S."/>
            <person name="Lieberman T.D."/>
            <person name="Swanson P.K."/>
            <person name="Smith M."/>
            <person name="Roesemann S."/>
            <person name="Alexander J.E."/>
            <person name="Rich S.A."/>
            <person name="Livny J."/>
            <person name="Vlamakis H."/>
            <person name="Clish C."/>
            <person name="Bullock K."/>
            <person name="Deik A."/>
            <person name="Scott J."/>
            <person name="Pierce K.A."/>
            <person name="Xavier R.J."/>
            <person name="Alm E.J."/>
        </authorList>
    </citation>
    <scope>NUCLEOTIDE SEQUENCE [LARGE SCALE GENOMIC DNA]</scope>
    <source>
        <strain evidence="1 2">BIOML-A2</strain>
    </source>
</reference>
<sequence>MKNYIFVFVAILMVSCGKQNASKIVATDSLAVKTIAPHREYNSIYHWKTTFNPTESELAFLQNHHIKRLYLRFFDVALDNHWLGEQLSAIPIATTTFLQAPLSDMEIVPTVYITLEAIRSVNGKEADYANRIITRILAIATRHKINNINEVQFDCDWTRTTRNSYFKLCRIARDSLHKKGIELSSTIRLHQLRDDCPPVDRGVLMLYNTGALKSINTKNSILDYLDISPYLKNVSYRMHLDFAYPTFSWGVWFRDNKFKAILRTTDFLDTNYYQQLTDGTYKVLKDHYLESHELLQDDIIRLESPRYDEVLKVKQLAERTLRNNTEYSVILYHLDSIALTKYATDEIENIYRHS</sequence>
<dbReference type="Proteomes" id="UP000323567">
    <property type="component" value="Unassembled WGS sequence"/>
</dbReference>